<evidence type="ECO:0000313" key="2">
    <source>
        <dbReference type="EMBL" id="TLP61854.1"/>
    </source>
</evidence>
<dbReference type="AlphaFoldDB" id="A0A5R8Z8J8"/>
<gene>
    <name evidence="2" type="ORF">FEM01_10205</name>
</gene>
<organism evidence="2 3">
    <name type="scientific">Pseudomonas mosselii</name>
    <dbReference type="NCBI Taxonomy" id="78327"/>
    <lineage>
        <taxon>Bacteria</taxon>
        <taxon>Pseudomonadati</taxon>
        <taxon>Pseudomonadota</taxon>
        <taxon>Gammaproteobacteria</taxon>
        <taxon>Pseudomonadales</taxon>
        <taxon>Pseudomonadaceae</taxon>
        <taxon>Pseudomonas</taxon>
    </lineage>
</organism>
<evidence type="ECO:0000313" key="3">
    <source>
        <dbReference type="Proteomes" id="UP000309819"/>
    </source>
</evidence>
<keyword evidence="3" id="KW-1185">Reference proteome</keyword>
<sequence>MGSSHNSGCKGVRPLESCTGPVGAGLPANASGQTILLFVLTLSRASPLPQGPVCADRSIRSPCTGARRRRSPHARCAGPHSRRCGTAGSLHPAG</sequence>
<evidence type="ECO:0000256" key="1">
    <source>
        <dbReference type="SAM" id="MobiDB-lite"/>
    </source>
</evidence>
<reference evidence="2 3" key="1">
    <citation type="submission" date="2019-05" db="EMBL/GenBank/DDBJ databases">
        <title>Pseudomonas sp. SC006 isolated from lettuce that can produce HBGAs.</title>
        <authorList>
            <person name="Wang D."/>
            <person name="Liao N."/>
            <person name="Liu D."/>
            <person name="Zhang Z."/>
            <person name="Zou S."/>
        </authorList>
    </citation>
    <scope>NUCLEOTIDE SEQUENCE [LARGE SCALE GENOMIC DNA]</scope>
    <source>
        <strain evidence="2 3">SC006</strain>
    </source>
</reference>
<accession>A0A5R8Z8J8</accession>
<feature type="region of interest" description="Disordered" evidence="1">
    <location>
        <begin position="64"/>
        <end position="94"/>
    </location>
</feature>
<dbReference type="EMBL" id="VAUO01000003">
    <property type="protein sequence ID" value="TLP61854.1"/>
    <property type="molecule type" value="Genomic_DNA"/>
</dbReference>
<comment type="caution">
    <text evidence="2">The sequence shown here is derived from an EMBL/GenBank/DDBJ whole genome shotgun (WGS) entry which is preliminary data.</text>
</comment>
<proteinExistence type="predicted"/>
<dbReference type="Proteomes" id="UP000309819">
    <property type="component" value="Unassembled WGS sequence"/>
</dbReference>
<name>A0A5R8Z8J8_9PSED</name>
<protein>
    <submittedName>
        <fullName evidence="2">Uncharacterized protein</fullName>
    </submittedName>
</protein>